<dbReference type="FunFam" id="3.30.70.380:FF:000001">
    <property type="entry name" value="Phenylalanine--tRNA ligase beta subunit"/>
    <property type="match status" value="1"/>
</dbReference>
<evidence type="ECO:0000313" key="20">
    <source>
        <dbReference type="EMBL" id="TGD73537.1"/>
    </source>
</evidence>
<dbReference type="InterPro" id="IPR005121">
    <property type="entry name" value="Fdx_antiC-bd"/>
</dbReference>
<dbReference type="InterPro" id="IPR009061">
    <property type="entry name" value="DNA-bd_dom_put_sf"/>
</dbReference>
<evidence type="ECO:0000256" key="9">
    <source>
        <dbReference type="ARBA" id="ARBA00022840"/>
    </source>
</evidence>
<dbReference type="AlphaFoldDB" id="A0A4Z0M282"/>
<dbReference type="Pfam" id="PF01588">
    <property type="entry name" value="tRNA_bind"/>
    <property type="match status" value="1"/>
</dbReference>
<comment type="similarity">
    <text evidence="2 15">Belongs to the phenylalanyl-tRNA synthetase beta subunit family. Type 1 subfamily.</text>
</comment>
<dbReference type="Gene3D" id="3.30.930.10">
    <property type="entry name" value="Bira Bifunctional Protein, Domain 2"/>
    <property type="match status" value="1"/>
</dbReference>
<dbReference type="FunFam" id="3.30.930.10:FF:000022">
    <property type="entry name" value="Phenylalanine--tRNA ligase beta subunit"/>
    <property type="match status" value="1"/>
</dbReference>
<dbReference type="SUPFAM" id="SSF54991">
    <property type="entry name" value="Anticodon-binding domain of PheRS"/>
    <property type="match status" value="1"/>
</dbReference>
<dbReference type="PROSITE" id="PS50886">
    <property type="entry name" value="TRBD"/>
    <property type="match status" value="1"/>
</dbReference>
<sequence>MIISEQWLREWVNPALSTEELAHQITMAGLEVDALDPVAGEFSGVVVAEIISAEQHPDADKLRVCEVDAGGERVQIVCGAPNARAGLKAPLATVGGVLPGDFKIKKAKLRGVESFGMLCAEKELGLSEADAGLMELPADAPVGADLREYLRLDDNMIEIGLTPNRADCLGVCGIAREVGLLNNIHVHAPAMEPVPASIEDSFPVELVNPERCPRFVSRVIRGIDITRPSPAWLQERLRRVGLRSIDAVVDVTNYVMMELGQPMHAFDLGKLSGGIRVRTAIAGESLELLDGQTLELDEQTLVIADHDKALAMAGIMGGEGSSVTDATRDLFLEVAFFAPELMAGRARSYGLHTDASHRFERGVDSTLQVAAMERATALLLDIVGGQAGPLCETVSQKHLPQTADVCLREARIEKLLGFSLAPAEVERILGGLGMGVSRTDEGWLCSVPSWRFDIAIEADLLEELARVYGYNRLPVTTIHAGLTIPARDEARLPLRQVRDHLAARGYREAITYSFVDPRLQRLFDPGVEPVALNNPISADMSVMRTSLLPGLVASMLRNTNRQQSRVRLFETGLRFLPGEDCLKQVPTLAMLITGPRLAEGWTHDTDAVDFFDLKGDLESLLALTRAAGNVTFESAHRDALHPGQTALIRRDQEVVGYIGALHPAVCRELDLPANVLACEITLSAVTQAELPAFAELSKFPEVRRDLSFTVERVIPVTELLENVRASAGTYLKDLTLFDVYEGKGIDPKRKSVALGLTFRDLSRTLSEQDVNVAVNQVIDSLEKNYKAELRN</sequence>
<comment type="subcellular location">
    <subcellularLocation>
        <location evidence="1 15">Cytoplasm</location>
    </subcellularLocation>
</comment>
<evidence type="ECO:0000256" key="1">
    <source>
        <dbReference type="ARBA" id="ARBA00004496"/>
    </source>
</evidence>
<keyword evidence="6 15" id="KW-0436">Ligase</keyword>
<dbReference type="SMART" id="SM00874">
    <property type="entry name" value="B5"/>
    <property type="match status" value="1"/>
</dbReference>
<dbReference type="SUPFAM" id="SSF56037">
    <property type="entry name" value="PheT/TilS domain"/>
    <property type="match status" value="1"/>
</dbReference>
<evidence type="ECO:0000259" key="17">
    <source>
        <dbReference type="PROSITE" id="PS50886"/>
    </source>
</evidence>
<dbReference type="SUPFAM" id="SSF50249">
    <property type="entry name" value="Nucleic acid-binding proteins"/>
    <property type="match status" value="1"/>
</dbReference>
<dbReference type="InterPro" id="IPR045060">
    <property type="entry name" value="Phe-tRNA-ligase_IIc_bsu"/>
</dbReference>
<name>A0A4Z0M282_9GAMM</name>
<dbReference type="NCBIfam" id="TIGR00472">
    <property type="entry name" value="pheT_bact"/>
    <property type="match status" value="1"/>
</dbReference>
<keyword evidence="11 16" id="KW-0694">RNA-binding</keyword>
<dbReference type="Gene3D" id="3.30.56.10">
    <property type="match status" value="2"/>
</dbReference>
<dbReference type="GO" id="GO:0000049">
    <property type="term" value="F:tRNA binding"/>
    <property type="evidence" value="ECO:0007669"/>
    <property type="project" value="UniProtKB-UniRule"/>
</dbReference>
<dbReference type="InterPro" id="IPR045864">
    <property type="entry name" value="aa-tRNA-synth_II/BPL/LPL"/>
</dbReference>
<gene>
    <name evidence="15 20" type="primary">pheT</name>
    <name evidence="20" type="ORF">E4634_10945</name>
</gene>
<reference evidence="20 21" key="1">
    <citation type="submission" date="2019-04" db="EMBL/GenBank/DDBJ databases">
        <title>Taxonomy of novel Haliea sp. from mangrove soil of West Coast of India.</title>
        <authorList>
            <person name="Verma A."/>
            <person name="Kumar P."/>
            <person name="Krishnamurthi S."/>
        </authorList>
    </citation>
    <scope>NUCLEOTIDE SEQUENCE [LARGE SCALE GENOMIC DNA]</scope>
    <source>
        <strain evidence="20 21">SAOS-164</strain>
    </source>
</reference>
<dbReference type="SMART" id="SM00896">
    <property type="entry name" value="FDX-ACB"/>
    <property type="match status" value="1"/>
</dbReference>
<comment type="cofactor">
    <cofactor evidence="15">
        <name>Mg(2+)</name>
        <dbReference type="ChEBI" id="CHEBI:18420"/>
    </cofactor>
    <text evidence="15">Binds 2 magnesium ions per tetramer.</text>
</comment>
<evidence type="ECO:0000256" key="5">
    <source>
        <dbReference type="ARBA" id="ARBA00022555"/>
    </source>
</evidence>
<dbReference type="InterPro" id="IPR005146">
    <property type="entry name" value="B3/B4_tRNA-bd"/>
</dbReference>
<dbReference type="InterPro" id="IPR012340">
    <property type="entry name" value="NA-bd_OB-fold"/>
</dbReference>
<dbReference type="NCBIfam" id="NF045760">
    <property type="entry name" value="YtpR"/>
    <property type="match status" value="1"/>
</dbReference>
<dbReference type="Pfam" id="PF03147">
    <property type="entry name" value="FDX-ACB"/>
    <property type="match status" value="1"/>
</dbReference>
<keyword evidence="21" id="KW-1185">Reference proteome</keyword>
<evidence type="ECO:0000256" key="12">
    <source>
        <dbReference type="ARBA" id="ARBA00022917"/>
    </source>
</evidence>
<evidence type="ECO:0000256" key="4">
    <source>
        <dbReference type="ARBA" id="ARBA00022490"/>
    </source>
</evidence>
<comment type="catalytic activity">
    <reaction evidence="14 15">
        <text>tRNA(Phe) + L-phenylalanine + ATP = L-phenylalanyl-tRNA(Phe) + AMP + diphosphate + H(+)</text>
        <dbReference type="Rhea" id="RHEA:19413"/>
        <dbReference type="Rhea" id="RHEA-COMP:9668"/>
        <dbReference type="Rhea" id="RHEA-COMP:9699"/>
        <dbReference type="ChEBI" id="CHEBI:15378"/>
        <dbReference type="ChEBI" id="CHEBI:30616"/>
        <dbReference type="ChEBI" id="CHEBI:33019"/>
        <dbReference type="ChEBI" id="CHEBI:58095"/>
        <dbReference type="ChEBI" id="CHEBI:78442"/>
        <dbReference type="ChEBI" id="CHEBI:78531"/>
        <dbReference type="ChEBI" id="CHEBI:456215"/>
        <dbReference type="EC" id="6.1.1.20"/>
    </reaction>
</comment>
<dbReference type="GO" id="GO:0009328">
    <property type="term" value="C:phenylalanine-tRNA ligase complex"/>
    <property type="evidence" value="ECO:0007669"/>
    <property type="project" value="TreeGrafter"/>
</dbReference>
<dbReference type="Gene3D" id="2.40.50.140">
    <property type="entry name" value="Nucleic acid-binding proteins"/>
    <property type="match status" value="1"/>
</dbReference>
<evidence type="ECO:0000259" key="18">
    <source>
        <dbReference type="PROSITE" id="PS51447"/>
    </source>
</evidence>
<keyword evidence="8 15" id="KW-0547">Nucleotide-binding</keyword>
<dbReference type="InterPro" id="IPR033714">
    <property type="entry name" value="tRNA_bind_bactPheRS"/>
</dbReference>
<keyword evidence="4 15" id="KW-0963">Cytoplasm</keyword>
<evidence type="ECO:0000256" key="2">
    <source>
        <dbReference type="ARBA" id="ARBA00008653"/>
    </source>
</evidence>
<dbReference type="PROSITE" id="PS51447">
    <property type="entry name" value="FDX_ACB"/>
    <property type="match status" value="1"/>
</dbReference>
<dbReference type="PROSITE" id="PS51483">
    <property type="entry name" value="B5"/>
    <property type="match status" value="1"/>
</dbReference>
<dbReference type="InterPro" id="IPR004532">
    <property type="entry name" value="Phe-tRNA-ligase_IIc_bsu_bact"/>
</dbReference>
<keyword evidence="13 15" id="KW-0030">Aminoacyl-tRNA synthetase</keyword>
<dbReference type="SUPFAM" id="SSF55681">
    <property type="entry name" value="Class II aaRS and biotin synthetases"/>
    <property type="match status" value="1"/>
</dbReference>
<keyword evidence="7 15" id="KW-0479">Metal-binding</keyword>
<keyword evidence="10 15" id="KW-0460">Magnesium</keyword>
<organism evidence="20 21">
    <name type="scientific">Mangrovimicrobium sediminis</name>
    <dbReference type="NCBI Taxonomy" id="2562682"/>
    <lineage>
        <taxon>Bacteria</taxon>
        <taxon>Pseudomonadati</taxon>
        <taxon>Pseudomonadota</taxon>
        <taxon>Gammaproteobacteria</taxon>
        <taxon>Cellvibrionales</taxon>
        <taxon>Halieaceae</taxon>
        <taxon>Mangrovimicrobium</taxon>
    </lineage>
</organism>
<dbReference type="Gene3D" id="3.50.40.10">
    <property type="entry name" value="Phenylalanyl-trna Synthetase, Chain B, domain 3"/>
    <property type="match status" value="1"/>
</dbReference>
<dbReference type="InterPro" id="IPR002547">
    <property type="entry name" value="tRNA-bd_dom"/>
</dbReference>
<comment type="subunit">
    <text evidence="3 15">Tetramer of two alpha and two beta subunits.</text>
</comment>
<evidence type="ECO:0000256" key="14">
    <source>
        <dbReference type="ARBA" id="ARBA00049255"/>
    </source>
</evidence>
<dbReference type="GO" id="GO:0004826">
    <property type="term" value="F:phenylalanine-tRNA ligase activity"/>
    <property type="evidence" value="ECO:0007669"/>
    <property type="project" value="UniProtKB-UniRule"/>
</dbReference>
<accession>A0A4Z0M282</accession>
<dbReference type="FunFam" id="3.50.40.10:FF:000001">
    <property type="entry name" value="Phenylalanine--tRNA ligase beta subunit"/>
    <property type="match status" value="1"/>
</dbReference>
<dbReference type="Pfam" id="PF03483">
    <property type="entry name" value="B3_4"/>
    <property type="match status" value="1"/>
</dbReference>
<evidence type="ECO:0000256" key="11">
    <source>
        <dbReference type="ARBA" id="ARBA00022884"/>
    </source>
</evidence>
<evidence type="ECO:0000259" key="19">
    <source>
        <dbReference type="PROSITE" id="PS51483"/>
    </source>
</evidence>
<dbReference type="PANTHER" id="PTHR10947:SF0">
    <property type="entry name" value="PHENYLALANINE--TRNA LIGASE BETA SUBUNIT"/>
    <property type="match status" value="1"/>
</dbReference>
<feature type="domain" description="TRNA-binding" evidence="17">
    <location>
        <begin position="39"/>
        <end position="147"/>
    </location>
</feature>
<dbReference type="GO" id="GO:0006432">
    <property type="term" value="P:phenylalanyl-tRNA aminoacylation"/>
    <property type="evidence" value="ECO:0007669"/>
    <property type="project" value="UniProtKB-UniRule"/>
</dbReference>
<dbReference type="Proteomes" id="UP000298050">
    <property type="component" value="Unassembled WGS sequence"/>
</dbReference>
<dbReference type="Pfam" id="PF17759">
    <property type="entry name" value="tRNA_synthFbeta"/>
    <property type="match status" value="1"/>
</dbReference>
<evidence type="ECO:0000256" key="8">
    <source>
        <dbReference type="ARBA" id="ARBA00022741"/>
    </source>
</evidence>
<feature type="binding site" evidence="15">
    <location>
        <position position="462"/>
    </location>
    <ligand>
        <name>Mg(2+)</name>
        <dbReference type="ChEBI" id="CHEBI:18420"/>
        <note>shared with alpha subunit</note>
    </ligand>
</feature>
<evidence type="ECO:0000256" key="3">
    <source>
        <dbReference type="ARBA" id="ARBA00011209"/>
    </source>
</evidence>
<dbReference type="CDD" id="cd00769">
    <property type="entry name" value="PheRS_beta_core"/>
    <property type="match status" value="1"/>
</dbReference>
<feature type="domain" description="FDX-ACB" evidence="18">
    <location>
        <begin position="697"/>
        <end position="790"/>
    </location>
</feature>
<dbReference type="GO" id="GO:0005524">
    <property type="term" value="F:ATP binding"/>
    <property type="evidence" value="ECO:0007669"/>
    <property type="project" value="UniProtKB-UniRule"/>
</dbReference>
<keyword evidence="5 16" id="KW-0820">tRNA-binding</keyword>
<evidence type="ECO:0000313" key="21">
    <source>
        <dbReference type="Proteomes" id="UP000298050"/>
    </source>
</evidence>
<dbReference type="InterPro" id="IPR041616">
    <property type="entry name" value="PheRS_beta_core"/>
</dbReference>
<dbReference type="InterPro" id="IPR020825">
    <property type="entry name" value="Phe-tRNA_synthase-like_B3/B4"/>
</dbReference>
<dbReference type="CDD" id="cd02796">
    <property type="entry name" value="tRNA_bind_bactPheRS"/>
    <property type="match status" value="1"/>
</dbReference>
<dbReference type="HAMAP" id="MF_00283">
    <property type="entry name" value="Phe_tRNA_synth_beta1"/>
    <property type="match status" value="1"/>
</dbReference>
<evidence type="ECO:0000256" key="15">
    <source>
        <dbReference type="HAMAP-Rule" id="MF_00283"/>
    </source>
</evidence>
<dbReference type="FunFam" id="3.30.56.10:FF:000002">
    <property type="entry name" value="Phenylalanine--tRNA ligase beta subunit"/>
    <property type="match status" value="1"/>
</dbReference>
<protein>
    <recommendedName>
        <fullName evidence="15">Phenylalanine--tRNA ligase beta subunit</fullName>
        <ecNumber evidence="15">6.1.1.20</ecNumber>
    </recommendedName>
    <alternativeName>
        <fullName evidence="15">Phenylalanyl-tRNA synthetase beta subunit</fullName>
        <shortName evidence="15">PheRS</shortName>
    </alternativeName>
</protein>
<dbReference type="Pfam" id="PF03484">
    <property type="entry name" value="B5"/>
    <property type="match status" value="1"/>
</dbReference>
<feature type="binding site" evidence="15">
    <location>
        <position position="453"/>
    </location>
    <ligand>
        <name>Mg(2+)</name>
        <dbReference type="ChEBI" id="CHEBI:18420"/>
        <note>shared with alpha subunit</note>
    </ligand>
</feature>
<feature type="binding site" evidence="15">
    <location>
        <position position="463"/>
    </location>
    <ligand>
        <name>Mg(2+)</name>
        <dbReference type="ChEBI" id="CHEBI:18420"/>
        <note>shared with alpha subunit</note>
    </ligand>
</feature>
<dbReference type="OrthoDB" id="9805455at2"/>
<dbReference type="Gene3D" id="3.30.70.380">
    <property type="entry name" value="Ferrodoxin-fold anticodon-binding domain"/>
    <property type="match status" value="1"/>
</dbReference>
<evidence type="ECO:0000256" key="16">
    <source>
        <dbReference type="PROSITE-ProRule" id="PRU00209"/>
    </source>
</evidence>
<keyword evidence="9 15" id="KW-0067">ATP-binding</keyword>
<evidence type="ECO:0000256" key="10">
    <source>
        <dbReference type="ARBA" id="ARBA00022842"/>
    </source>
</evidence>
<dbReference type="InterPro" id="IPR036690">
    <property type="entry name" value="Fdx_antiC-bd_sf"/>
</dbReference>
<dbReference type="SMART" id="SM00873">
    <property type="entry name" value="B3_4"/>
    <property type="match status" value="1"/>
</dbReference>
<evidence type="ECO:0000256" key="7">
    <source>
        <dbReference type="ARBA" id="ARBA00022723"/>
    </source>
</evidence>
<keyword evidence="12 15" id="KW-0648">Protein biosynthesis</keyword>
<dbReference type="InterPro" id="IPR005147">
    <property type="entry name" value="tRNA_synthase_B5-dom"/>
</dbReference>
<dbReference type="GO" id="GO:0000287">
    <property type="term" value="F:magnesium ion binding"/>
    <property type="evidence" value="ECO:0007669"/>
    <property type="project" value="UniProtKB-UniRule"/>
</dbReference>
<dbReference type="PANTHER" id="PTHR10947">
    <property type="entry name" value="PHENYLALANYL-TRNA SYNTHETASE BETA CHAIN AND LEUCINE-RICH REPEAT-CONTAINING PROTEIN 47"/>
    <property type="match status" value="1"/>
</dbReference>
<evidence type="ECO:0000256" key="6">
    <source>
        <dbReference type="ARBA" id="ARBA00022598"/>
    </source>
</evidence>
<comment type="caution">
    <text evidence="20">The sequence shown here is derived from an EMBL/GenBank/DDBJ whole genome shotgun (WGS) entry which is preliminary data.</text>
</comment>
<feature type="binding site" evidence="15">
    <location>
        <position position="459"/>
    </location>
    <ligand>
        <name>Mg(2+)</name>
        <dbReference type="ChEBI" id="CHEBI:18420"/>
        <note>shared with alpha subunit</note>
    </ligand>
</feature>
<proteinExistence type="inferred from homology"/>
<dbReference type="SUPFAM" id="SSF46955">
    <property type="entry name" value="Putative DNA-binding domain"/>
    <property type="match status" value="1"/>
</dbReference>
<dbReference type="EMBL" id="SRLE01000007">
    <property type="protein sequence ID" value="TGD73537.1"/>
    <property type="molecule type" value="Genomic_DNA"/>
</dbReference>
<feature type="domain" description="B5" evidence="19">
    <location>
        <begin position="400"/>
        <end position="475"/>
    </location>
</feature>
<dbReference type="RefSeq" id="WP_135443791.1">
    <property type="nucleotide sequence ID" value="NZ_SRLE01000007.1"/>
</dbReference>
<dbReference type="FunFam" id="2.40.50.140:FF:000045">
    <property type="entry name" value="Phenylalanine--tRNA ligase beta subunit"/>
    <property type="match status" value="1"/>
</dbReference>
<evidence type="ECO:0000256" key="13">
    <source>
        <dbReference type="ARBA" id="ARBA00023146"/>
    </source>
</evidence>
<dbReference type="EC" id="6.1.1.20" evidence="15"/>